<evidence type="ECO:0000313" key="2">
    <source>
        <dbReference type="Proteomes" id="UP000467193"/>
    </source>
</evidence>
<keyword evidence="2" id="KW-1185">Reference proteome</keyword>
<reference evidence="1 2" key="1">
    <citation type="journal article" date="2019" name="Emerg. Microbes Infect.">
        <title>Comprehensive subspecies identification of 175 nontuberculous mycobacteria species based on 7547 genomic profiles.</title>
        <authorList>
            <person name="Matsumoto Y."/>
            <person name="Kinjo T."/>
            <person name="Motooka D."/>
            <person name="Nabeya D."/>
            <person name="Jung N."/>
            <person name="Uechi K."/>
            <person name="Horii T."/>
            <person name="Iida T."/>
            <person name="Fujita J."/>
            <person name="Nakamura S."/>
        </authorList>
    </citation>
    <scope>NUCLEOTIDE SEQUENCE [LARGE SCALE GENOMIC DNA]</scope>
    <source>
        <strain evidence="1 2">JCM 17899</strain>
    </source>
</reference>
<dbReference type="EMBL" id="AP022588">
    <property type="protein sequence ID" value="BBY31789.1"/>
    <property type="molecule type" value="Genomic_DNA"/>
</dbReference>
<dbReference type="AlphaFoldDB" id="A0A7I7QZG5"/>
<name>A0A7I7QZG5_9MYCO</name>
<evidence type="ECO:0000313" key="1">
    <source>
        <dbReference type="EMBL" id="BBY31789.1"/>
    </source>
</evidence>
<dbReference type="Proteomes" id="UP000467193">
    <property type="component" value="Chromosome"/>
</dbReference>
<gene>
    <name evidence="1" type="ORF">MSEDJ_58850</name>
</gene>
<accession>A0A7I7QZG5</accession>
<protein>
    <submittedName>
        <fullName evidence="1">Uncharacterized protein</fullName>
    </submittedName>
</protein>
<sequence>MPALGGGEFPENAGPPCFIPTGDRDYCPVLDRQFRGFPADARRGAGDQDLLSIQIHREFPFRAVWLVAEEFAPKSPRIDSACGVGAARSMAASACDAM</sequence>
<organism evidence="1 2">
    <name type="scientific">Mycolicibacterium sediminis</name>
    <dbReference type="NCBI Taxonomy" id="1286180"/>
    <lineage>
        <taxon>Bacteria</taxon>
        <taxon>Bacillati</taxon>
        <taxon>Actinomycetota</taxon>
        <taxon>Actinomycetes</taxon>
        <taxon>Mycobacteriales</taxon>
        <taxon>Mycobacteriaceae</taxon>
        <taxon>Mycolicibacterium</taxon>
    </lineage>
</organism>
<proteinExistence type="predicted"/>
<dbReference type="KEGG" id="msei:MSEDJ_58850"/>